<dbReference type="OrthoDB" id="5084258at2"/>
<comment type="caution">
    <text evidence="1">The sequence shown here is derived from an EMBL/GenBank/DDBJ whole genome shotgun (WGS) entry which is preliminary data.</text>
</comment>
<protein>
    <submittedName>
        <fullName evidence="1">Uncharacterized protein</fullName>
    </submittedName>
</protein>
<dbReference type="AlphaFoldDB" id="A0A100WAG8"/>
<keyword evidence="2" id="KW-1185">Reference proteome</keyword>
<dbReference type="EMBL" id="BCSY01000035">
    <property type="protein sequence ID" value="GAS94912.1"/>
    <property type="molecule type" value="Genomic_DNA"/>
</dbReference>
<name>A0A100WAG8_MYCCR</name>
<organism evidence="1 2">
    <name type="scientific">Mycolicibacterium canariasense</name>
    <name type="common">Mycobacterium canariasense</name>
    <dbReference type="NCBI Taxonomy" id="228230"/>
    <lineage>
        <taxon>Bacteria</taxon>
        <taxon>Bacillati</taxon>
        <taxon>Actinomycetota</taxon>
        <taxon>Actinomycetes</taxon>
        <taxon>Mycobacteriales</taxon>
        <taxon>Mycobacteriaceae</taxon>
        <taxon>Mycolicibacterium</taxon>
    </lineage>
</organism>
<reference evidence="2" key="1">
    <citation type="journal article" date="2016" name="Genome Announc.">
        <title>Draft Genome Sequences of Five Rapidly Growing Mycobacterium Species, M. thermoresistibile, M. fortuitum subsp. acetamidolyticum, M. canariasense, M. brisbanense, and M. novocastrense.</title>
        <authorList>
            <person name="Katahira K."/>
            <person name="Ogura Y."/>
            <person name="Gotoh Y."/>
            <person name="Hayashi T."/>
        </authorList>
    </citation>
    <scope>NUCLEOTIDE SEQUENCE [LARGE SCALE GENOMIC DNA]</scope>
    <source>
        <strain evidence="2">JCM15298</strain>
    </source>
</reference>
<reference evidence="2" key="2">
    <citation type="submission" date="2016-02" db="EMBL/GenBank/DDBJ databases">
        <title>Draft genome sequence of five rapidly growing Mycobacterium species.</title>
        <authorList>
            <person name="Katahira K."/>
            <person name="Gotou Y."/>
            <person name="Iida K."/>
            <person name="Ogura Y."/>
            <person name="Hayashi T."/>
        </authorList>
    </citation>
    <scope>NUCLEOTIDE SEQUENCE [LARGE SCALE GENOMIC DNA]</scope>
    <source>
        <strain evidence="2">JCM15298</strain>
    </source>
</reference>
<dbReference type="RefSeq" id="WP_109762105.1">
    <property type="nucleotide sequence ID" value="NZ_BCSY01000035.1"/>
</dbReference>
<gene>
    <name evidence="1" type="ORF">RMCC_1878</name>
</gene>
<sequence length="424" mass="45629">MHNADLTAEPDVTAHAWEIRAERVEVFKSKIEQANRKLERAGLDARFEVTYTDFEKRFGLTSGAEIPATTAETVFVTEPWVRAEMSGPLSLAHGHFTFVAALVPEEAGITVHSAPGQELDGFVPRGDNACEHCGVARNRTRLYLVRDERTGAIIQLGHTCIEMYTGVSPKGLWALTYDDTLAEIALDRGGPARRPLGASVNAVLAYAYAHSDQGRSYQAATGWGVSTGGQVRMSLFGSIHRLKDADRAYYVAKAAESAGYAADTTLMGAIKSSVDTTDVDSDYGRNLRVILGAETVTGRNIGILASLVKVYARAKQLEVERAATVLASGFIGEVGERIKNITARAKTVVYTEGMYGTTTFLVAITDTGHTLVWGASKSLDVAVGDWFTIAAATVKEHGEFNGIDQTVIARPSKFTVLHPETAAA</sequence>
<accession>A0A100WAG8</accession>
<evidence type="ECO:0000313" key="2">
    <source>
        <dbReference type="Proteomes" id="UP000069443"/>
    </source>
</evidence>
<dbReference type="STRING" id="228230.RMCC_1878"/>
<dbReference type="Proteomes" id="UP000069443">
    <property type="component" value="Unassembled WGS sequence"/>
</dbReference>
<evidence type="ECO:0000313" key="1">
    <source>
        <dbReference type="EMBL" id="GAS94912.1"/>
    </source>
</evidence>
<proteinExistence type="predicted"/>